<evidence type="ECO:0000256" key="1">
    <source>
        <dbReference type="SAM" id="MobiDB-lite"/>
    </source>
</evidence>
<feature type="domain" description="DUF6802" evidence="2">
    <location>
        <begin position="260"/>
        <end position="328"/>
    </location>
</feature>
<evidence type="ECO:0000313" key="4">
    <source>
        <dbReference type="Proteomes" id="UP000460221"/>
    </source>
</evidence>
<evidence type="ECO:0000259" key="2">
    <source>
        <dbReference type="Pfam" id="PF20615"/>
    </source>
</evidence>
<accession>A0A7K1FSQ9</accession>
<feature type="region of interest" description="Disordered" evidence="1">
    <location>
        <begin position="204"/>
        <end position="272"/>
    </location>
</feature>
<dbReference type="Proteomes" id="UP000460221">
    <property type="component" value="Unassembled WGS sequence"/>
</dbReference>
<gene>
    <name evidence="3" type="ORF">GIS00_18220</name>
</gene>
<sequence>MFTDGDISQDDADDQVHTGFVADDPIDDGTDHTGVDLSTADSEGLGGSPDTSSPEAEDPAGTTADPSDPWPHPGYNEEGELESTDPGTEDPVTPEGGADPATGDDLVMVGADGSEVSLGEPNVTFAGEYDAVAVEAEDGSVEVYADADHNGTVDVAISIQPDGSFGIWVSDGAGGWDLQATGVVDSSGEAQIDDTVDTGFADTPPSAIAGDAAGTTDPVGTTDPAGAAGTDEPTAAQEYPGVVPGDLAVADGDEYIDAGPPTEDMDGDGVPETAVVQSDDRIIQISDIDGDGRADEMLQVDTTTNEAVILTDDGSGTWTVAAQGTIGEDGDFVPADGTTGTVQEAGTSDPADSPEIVFTDASGEQTDLGVPDQDLDGDGVPESVLAQAEDGSYLIVSDVDADGGPDQIIQIDPDSGDATWAVPDGDGGWEVVATGHLESDGNLVMDAEPQSAVQPAGHTTEQSQGSVMVSSSGGQFFDAGEATLDADGDGVADTVQVPGPNDSTLFYQDSDGDGVADKAWTTDSSGEVTATYVLDAQGSWTPGSGIGAGSQS</sequence>
<organism evidence="3 4">
    <name type="scientific">Nakamurella alba</name>
    <dbReference type="NCBI Taxonomy" id="2665158"/>
    <lineage>
        <taxon>Bacteria</taxon>
        <taxon>Bacillati</taxon>
        <taxon>Actinomycetota</taxon>
        <taxon>Actinomycetes</taxon>
        <taxon>Nakamurellales</taxon>
        <taxon>Nakamurellaceae</taxon>
        <taxon>Nakamurella</taxon>
    </lineage>
</organism>
<keyword evidence="4" id="KW-1185">Reference proteome</keyword>
<feature type="region of interest" description="Disordered" evidence="1">
    <location>
        <begin position="1"/>
        <end position="106"/>
    </location>
</feature>
<protein>
    <recommendedName>
        <fullName evidence="2">DUF6802 domain-containing protein</fullName>
    </recommendedName>
</protein>
<proteinExistence type="predicted"/>
<dbReference type="SUPFAM" id="SSF69318">
    <property type="entry name" value="Integrin alpha N-terminal domain"/>
    <property type="match status" value="1"/>
</dbReference>
<name>A0A7K1FSQ9_9ACTN</name>
<dbReference type="EMBL" id="WLYK01000008">
    <property type="protein sequence ID" value="MTD15874.1"/>
    <property type="molecule type" value="Genomic_DNA"/>
</dbReference>
<dbReference type="AlphaFoldDB" id="A0A7K1FSQ9"/>
<evidence type="ECO:0000313" key="3">
    <source>
        <dbReference type="EMBL" id="MTD15874.1"/>
    </source>
</evidence>
<dbReference type="InterPro" id="IPR028994">
    <property type="entry name" value="Integrin_alpha_N"/>
</dbReference>
<dbReference type="InterPro" id="IPR046543">
    <property type="entry name" value="DUF6802"/>
</dbReference>
<dbReference type="RefSeq" id="WP_154769886.1">
    <property type="nucleotide sequence ID" value="NZ_WLYK01000008.1"/>
</dbReference>
<comment type="caution">
    <text evidence="3">The sequence shown here is derived from an EMBL/GenBank/DDBJ whole genome shotgun (WGS) entry which is preliminary data.</text>
</comment>
<dbReference type="Pfam" id="PF20615">
    <property type="entry name" value="DUF6802"/>
    <property type="match status" value="1"/>
</dbReference>
<reference evidence="3 4" key="1">
    <citation type="submission" date="2019-11" db="EMBL/GenBank/DDBJ databases">
        <authorList>
            <person name="Jiang L.-Q."/>
        </authorList>
    </citation>
    <scope>NUCLEOTIDE SEQUENCE [LARGE SCALE GENOMIC DNA]</scope>
    <source>
        <strain evidence="3 4">YIM 132087</strain>
    </source>
</reference>